<evidence type="ECO:0000256" key="2">
    <source>
        <dbReference type="ARBA" id="ARBA00022679"/>
    </source>
</evidence>
<evidence type="ECO:0000256" key="1">
    <source>
        <dbReference type="ARBA" id="ARBA00022603"/>
    </source>
</evidence>
<dbReference type="InterPro" id="IPR036961">
    <property type="entry name" value="Kinesin_motor_dom_sf"/>
</dbReference>
<evidence type="ECO:0000313" key="12">
    <source>
        <dbReference type="Proteomes" id="UP000318447"/>
    </source>
</evidence>
<keyword evidence="2" id="KW-0808">Transferase</keyword>
<feature type="region of interest" description="Disordered" evidence="8">
    <location>
        <begin position="359"/>
        <end position="397"/>
    </location>
</feature>
<feature type="coiled-coil region" evidence="7">
    <location>
        <begin position="978"/>
        <end position="1063"/>
    </location>
</feature>
<dbReference type="PROSITE" id="PS50067">
    <property type="entry name" value="KINESIN_MOTOR_2"/>
    <property type="match status" value="1"/>
</dbReference>
<evidence type="ECO:0000256" key="3">
    <source>
        <dbReference type="ARBA" id="ARBA00022691"/>
    </source>
</evidence>
<comment type="caution">
    <text evidence="11">The sequence shown here is derived from an EMBL/GenBank/DDBJ whole genome shotgun (WGS) entry which is preliminary data.</text>
</comment>
<protein>
    <submittedName>
        <fullName evidence="11">Kinesin motor domain family protein</fullName>
    </submittedName>
</protein>
<dbReference type="Gene3D" id="3.40.850.10">
    <property type="entry name" value="Kinesin motor domain"/>
    <property type="match status" value="1"/>
</dbReference>
<evidence type="ECO:0000313" key="11">
    <source>
        <dbReference type="EMBL" id="TPP45858.1"/>
    </source>
</evidence>
<feature type="coiled-coil region" evidence="7">
    <location>
        <begin position="1393"/>
        <end position="1501"/>
    </location>
</feature>
<dbReference type="VEuPathDB" id="TriTrypDB:LDHU3_30.4120"/>
<feature type="region of interest" description="Disordered" evidence="8">
    <location>
        <begin position="1086"/>
        <end position="1116"/>
    </location>
</feature>
<accession>A0A504XDH5</accession>
<name>A0A504XDH5_LEIDO</name>
<feature type="compositionally biased region" description="Low complexity" evidence="8">
    <location>
        <begin position="361"/>
        <end position="375"/>
    </location>
</feature>
<proteinExistence type="inferred from homology"/>
<dbReference type="VEuPathDB" id="TriTrypDB:LdBPK_303100.1"/>
<dbReference type="Gene3D" id="3.40.1280.30">
    <property type="match status" value="1"/>
</dbReference>
<keyword evidence="6" id="KW-0547">Nucleotide-binding</keyword>
<dbReference type="SUPFAM" id="SSF52540">
    <property type="entry name" value="P-loop containing nucleoside triphosphate hydrolases"/>
    <property type="match status" value="1"/>
</dbReference>
<dbReference type="Proteomes" id="UP000318447">
    <property type="component" value="Unassembled WGS sequence"/>
</dbReference>
<dbReference type="GO" id="GO:0005524">
    <property type="term" value="F:ATP binding"/>
    <property type="evidence" value="ECO:0007669"/>
    <property type="project" value="UniProtKB-UniRule"/>
</dbReference>
<keyword evidence="3" id="KW-0949">S-adenosyl-L-methionine</keyword>
<dbReference type="PROSITE" id="PS51675">
    <property type="entry name" value="SAM_MT_TRM10"/>
    <property type="match status" value="1"/>
</dbReference>
<feature type="region of interest" description="Disordered" evidence="8">
    <location>
        <begin position="1"/>
        <end position="63"/>
    </location>
</feature>
<feature type="domain" description="SAM-dependent MTase TRM10-type" evidence="10">
    <location>
        <begin position="122"/>
        <end position="332"/>
    </location>
</feature>
<organism evidence="11 12">
    <name type="scientific">Leishmania donovani</name>
    <dbReference type="NCBI Taxonomy" id="5661"/>
    <lineage>
        <taxon>Eukaryota</taxon>
        <taxon>Discoba</taxon>
        <taxon>Euglenozoa</taxon>
        <taxon>Kinetoplastea</taxon>
        <taxon>Metakinetoplastina</taxon>
        <taxon>Trypanosomatida</taxon>
        <taxon>Trypanosomatidae</taxon>
        <taxon>Leishmaniinae</taxon>
        <taxon>Leishmania</taxon>
    </lineage>
</organism>
<feature type="coiled-coil region" evidence="7">
    <location>
        <begin position="1132"/>
        <end position="1159"/>
    </location>
</feature>
<dbReference type="CDD" id="cd18089">
    <property type="entry name" value="SPOUT_Trm10-like"/>
    <property type="match status" value="1"/>
</dbReference>
<keyword evidence="1" id="KW-0489">Methyltransferase</keyword>
<dbReference type="SMART" id="SM00129">
    <property type="entry name" value="KISc"/>
    <property type="match status" value="1"/>
</dbReference>
<dbReference type="InterPro" id="IPR028564">
    <property type="entry name" value="MT_TRM10-typ"/>
</dbReference>
<reference evidence="12" key="1">
    <citation type="submission" date="2019-02" db="EMBL/GenBank/DDBJ databases">
        <title>FDA dAtabase for Regulatory Grade micrObial Sequences (FDA-ARGOS): Supporting development and validation of Infectious Disease Dx tests.</title>
        <authorList>
            <person name="Duncan R."/>
            <person name="Fisher C."/>
            <person name="Tallon L."/>
            <person name="Sadzewicz L."/>
            <person name="Sengamalay N."/>
            <person name="Ott S."/>
            <person name="Godinez A."/>
            <person name="Nagaraj S."/>
            <person name="Vavikolanu K."/>
            <person name="Nadendla S."/>
            <person name="Aluvathingal J."/>
            <person name="Sichtig H."/>
        </authorList>
    </citation>
    <scope>NUCLEOTIDE SEQUENCE [LARGE SCALE GENOMIC DNA]</scope>
    <source>
        <strain evidence="12">FDAARGOS_361</strain>
    </source>
</reference>
<dbReference type="InterPro" id="IPR027417">
    <property type="entry name" value="P-loop_NTPase"/>
</dbReference>
<dbReference type="GO" id="GO:0032259">
    <property type="term" value="P:methylation"/>
    <property type="evidence" value="ECO:0007669"/>
    <property type="project" value="UniProtKB-KW"/>
</dbReference>
<evidence type="ECO:0000256" key="5">
    <source>
        <dbReference type="ARBA" id="ARBA00023175"/>
    </source>
</evidence>
<gene>
    <name evidence="11" type="ORF">CGC21_36245</name>
</gene>
<dbReference type="InterPro" id="IPR001752">
    <property type="entry name" value="Kinesin_motor_dom"/>
</dbReference>
<keyword evidence="6" id="KW-0067">ATP-binding</keyword>
<feature type="domain" description="Kinesin motor" evidence="9">
    <location>
        <begin position="408"/>
        <end position="732"/>
    </location>
</feature>
<dbReference type="InterPro" id="IPR038459">
    <property type="entry name" value="MT_TRM10-typ_sf"/>
</dbReference>
<dbReference type="PANTHER" id="PTHR47968">
    <property type="entry name" value="CENTROMERE PROTEIN E"/>
    <property type="match status" value="1"/>
</dbReference>
<dbReference type="PRINTS" id="PR00380">
    <property type="entry name" value="KINESINHEAVY"/>
</dbReference>
<keyword evidence="4 7" id="KW-0175">Coiled coil</keyword>
<feature type="compositionally biased region" description="Basic and acidic residues" evidence="8">
    <location>
        <begin position="1199"/>
        <end position="1213"/>
    </location>
</feature>
<evidence type="ECO:0000256" key="7">
    <source>
        <dbReference type="SAM" id="Coils"/>
    </source>
</evidence>
<evidence type="ECO:0000259" key="10">
    <source>
        <dbReference type="PROSITE" id="PS51675"/>
    </source>
</evidence>
<feature type="compositionally biased region" description="Polar residues" evidence="8">
    <location>
        <begin position="16"/>
        <end position="34"/>
    </location>
</feature>
<dbReference type="GO" id="GO:0007018">
    <property type="term" value="P:microtubule-based movement"/>
    <property type="evidence" value="ECO:0007669"/>
    <property type="project" value="InterPro"/>
</dbReference>
<dbReference type="Pfam" id="PF00225">
    <property type="entry name" value="Kinesin"/>
    <property type="match status" value="1"/>
</dbReference>
<dbReference type="GO" id="GO:0008168">
    <property type="term" value="F:methyltransferase activity"/>
    <property type="evidence" value="ECO:0007669"/>
    <property type="project" value="UniProtKB-KW"/>
</dbReference>
<dbReference type="EMBL" id="RHLC01000011">
    <property type="protein sequence ID" value="TPP45858.1"/>
    <property type="molecule type" value="Genomic_DNA"/>
</dbReference>
<dbReference type="VEuPathDB" id="TriTrypDB:LDHU3_30.4110"/>
<evidence type="ECO:0000256" key="4">
    <source>
        <dbReference type="ARBA" id="ARBA00023054"/>
    </source>
</evidence>
<dbReference type="FunFam" id="3.40.1280.30:FF:000011">
    <property type="entry name" value="tRNA (Guanine-1)-methyltransferase, putative"/>
    <property type="match status" value="1"/>
</dbReference>
<evidence type="ECO:0000256" key="6">
    <source>
        <dbReference type="PROSITE-ProRule" id="PRU00283"/>
    </source>
</evidence>
<dbReference type="InterPro" id="IPR027640">
    <property type="entry name" value="Kinesin-like_fam"/>
</dbReference>
<dbReference type="VEuPathDB" id="TriTrypDB:LdCL_300036600"/>
<dbReference type="PANTHER" id="PTHR47968:SF75">
    <property type="entry name" value="CENTROMERE-ASSOCIATED PROTEIN E"/>
    <property type="match status" value="1"/>
</dbReference>
<feature type="binding site" evidence="6">
    <location>
        <begin position="485"/>
        <end position="492"/>
    </location>
    <ligand>
        <name>ATP</name>
        <dbReference type="ChEBI" id="CHEBI:30616"/>
    </ligand>
</feature>
<sequence>MSRCAAAVTASPATPCESSLRTSGANAQDANASDTCDGVAEASHRTPTGHRRQRRSWTQEEKRAFWKQKKLEKRGRRKAAAADRQKEQQAQWVRLTEEEKEARRAEAVLLHERRRQAETALVNRCKAQLADPHVPTIVFDLSFAWCMTEANTKSTVSQVMLSYSALRTAGFPFRPVITSLMGKEASDTEHDATAQAKVLQALNNYEGFRRFPPSVTQVQHWSELFAPSQVVFLTADSPDTLTSIEPDTAYIVGAFVDHNAHKGLSYASAQRHGVRTARLPIKESVVLGNRCKVLTINHLVEVLIQYEKLRAAGTPNWAQAINGALPTRRAQQVSVAAGSAVEGEDSRLRVGDALDEVDDGSAAAASPTSTTSAATKAKKKSAKTPTNRRTSGSGIDVCDNDDGQALSRCLVYCRLRPTIKKDYKEGGHALVTLEDKRVVVKDERHYDFDGSFGPLAEQSEVFESVAIPCIDHAFNGFCSALMCYGQTGTGKSYTMCNTDPHHLGIIPRAAKYIFEKIQANEASDPTRTYVVTGQFVQIYRDNLGDLMVHEGKDRVEIHYDEENGVSLTGCTSHALASSKDFMRFYNEGNARRVIGSTAMNAESSRGHTAMIVYVTSEDMEDISKGKLRGKITFIDLAGYERFSKTGITNADPIRKDEAKTINASLLALGHVVSSLSAGTKHVPWRNAKLTRILQDSIGGRSRTSIILTVGPSSEHLYETTNTLQFGLRAMAVKVEAKMSVTVDYVKLSKKLMGLLSERDERISSLEVQIANRDAERQELLERYQRDRGDLEQRFAAELQQLTASGASEQQIRNLKEVYQVEIENLQDQQQEEIGYHDEIHSKEITQFIKEQKHQEAKSLMEMKLAQERLVEEFQRKLDNARGGTNEDLVRALQQLAEKDAILASRANDTARLHATIDALTTQVRSFGGTVQADVDFPETFLDVSQVEEMRARLQGEVERNYNKVVDLSTQLDRASMLARDRMEEVSKLQQEAERLHEKLVQAGVEISESNEELQELREKRAELVDPEELESLRLLMQTDIDELRSQRDELQAELRRVNEARVRESMARRRNVLDSPETLKRILAEDVGEGTEDLGGNASREQGRGDSGNAADGVHKMGPKAKAMQRAYKKMIQKLNRQLSDSSRDRAALVQRIQQLERTLTLYGIPVQATPGCATEYKEAEASHGGNTRGGPARPDASASDRESSSAESHTEESLLTAGSADAALVLLFKEQEIEVRDGLIAQLERQLSKAVSAYENDQKYIQELKTLLRDAGETPPETSSSGSQPVEGVPLEEYSTLLRQLRSHNRKLLVELLVLQSRQKAEATESPTTERLLFEEQLEERDTELEMKDEMLLEKNAMLQYMATLSARLINQMEALGLEPCCHLPERYQDLVKAEKDQLDIQAAKQRELEAQLQREQDEKKKMKRLLEAINAEREQGAAVLRQTELRNKELRERENSAMTALQELTERTIQKEMMSDEALRRTTHELMELQARYANQQHRRSSNLFERLLRSIIE</sequence>
<evidence type="ECO:0000256" key="8">
    <source>
        <dbReference type="SAM" id="MobiDB-lite"/>
    </source>
</evidence>
<feature type="coiled-coil region" evidence="7">
    <location>
        <begin position="762"/>
        <end position="831"/>
    </location>
</feature>
<comment type="similarity">
    <text evidence="6">Belongs to the TRAFAC class myosin-kinesin ATPase superfamily. Kinesin family.</text>
</comment>
<keyword evidence="5 6" id="KW-0505">Motor protein</keyword>
<evidence type="ECO:0000259" key="9">
    <source>
        <dbReference type="PROSITE" id="PS50067"/>
    </source>
</evidence>
<dbReference type="GO" id="GO:0003777">
    <property type="term" value="F:microtubule motor activity"/>
    <property type="evidence" value="ECO:0007669"/>
    <property type="project" value="InterPro"/>
</dbReference>
<feature type="region of interest" description="Disordered" evidence="8">
    <location>
        <begin position="1176"/>
        <end position="1215"/>
    </location>
</feature>
<dbReference type="GO" id="GO:0008017">
    <property type="term" value="F:microtubule binding"/>
    <property type="evidence" value="ECO:0007669"/>
    <property type="project" value="InterPro"/>
</dbReference>
<dbReference type="CDD" id="cd00106">
    <property type="entry name" value="KISc"/>
    <property type="match status" value="1"/>
</dbReference>